<sequence length="146" mass="17059">MKRFTVFVLVTLMLVLMTINDADCKKLTMDEAKKTIKNLRKPCSKKNDTPKELLDGQFVGDFPKDERLMCYMKCILVSTKTMKNDEVQWDWFTKNARLLLIEELIPRVDHMVEVCRTRVTATDGCEVAWEFGKCVWDVDKELYLAP</sequence>
<dbReference type="CTD" id="100286764"/>
<evidence type="ECO:0000313" key="2">
    <source>
        <dbReference type="Proteomes" id="UP000694925"/>
    </source>
</evidence>
<dbReference type="Gene3D" id="1.10.238.20">
    <property type="entry name" value="Pheromone/general odorant binding protein domain"/>
    <property type="match status" value="1"/>
</dbReference>
<keyword evidence="2" id="KW-1185">Reference proteome</keyword>
<evidence type="ECO:0000313" key="3">
    <source>
        <dbReference type="RefSeq" id="XP_017882662.1"/>
    </source>
</evidence>
<dbReference type="SMART" id="SM00708">
    <property type="entry name" value="PhBP"/>
    <property type="match status" value="1"/>
</dbReference>
<protein>
    <submittedName>
        <fullName evidence="3">Uncharacterized protein LOC108626479</fullName>
    </submittedName>
</protein>
<accession>A0AAJ7N8U8</accession>
<dbReference type="AlphaFoldDB" id="A0AAJ7N8U8"/>
<dbReference type="RefSeq" id="XP_017882662.1">
    <property type="nucleotide sequence ID" value="XM_018027173.2"/>
</dbReference>
<dbReference type="InterPro" id="IPR006170">
    <property type="entry name" value="PBP/GOBP"/>
</dbReference>
<reference evidence="3" key="1">
    <citation type="submission" date="2025-08" db="UniProtKB">
        <authorList>
            <consortium name="RefSeq"/>
        </authorList>
    </citation>
    <scope>IDENTIFICATION</scope>
    <source>
        <tissue evidence="3">Whole body</tissue>
    </source>
</reference>
<organism evidence="2 3">
    <name type="scientific">Ceratina calcarata</name>
    <dbReference type="NCBI Taxonomy" id="156304"/>
    <lineage>
        <taxon>Eukaryota</taxon>
        <taxon>Metazoa</taxon>
        <taxon>Ecdysozoa</taxon>
        <taxon>Arthropoda</taxon>
        <taxon>Hexapoda</taxon>
        <taxon>Insecta</taxon>
        <taxon>Pterygota</taxon>
        <taxon>Neoptera</taxon>
        <taxon>Endopterygota</taxon>
        <taxon>Hymenoptera</taxon>
        <taxon>Apocrita</taxon>
        <taxon>Aculeata</taxon>
        <taxon>Apoidea</taxon>
        <taxon>Anthophila</taxon>
        <taxon>Apidae</taxon>
        <taxon>Ceratina</taxon>
        <taxon>Zadontomerus</taxon>
    </lineage>
</organism>
<name>A0AAJ7N8U8_9HYME</name>
<dbReference type="InterPro" id="IPR036728">
    <property type="entry name" value="PBP_GOBP_sf"/>
</dbReference>
<dbReference type="SUPFAM" id="SSF47565">
    <property type="entry name" value="Insect pheromone/odorant-binding proteins"/>
    <property type="match status" value="1"/>
</dbReference>
<gene>
    <name evidence="3" type="primary">LOC108626479</name>
</gene>
<dbReference type="GeneID" id="108626479"/>
<dbReference type="CDD" id="cd23992">
    <property type="entry name" value="PBP_GOBP"/>
    <property type="match status" value="1"/>
</dbReference>
<dbReference type="PANTHER" id="PTHR21364">
    <property type="entry name" value="GENERAL ODORANT-BINDING PROTEIN 19A"/>
    <property type="match status" value="1"/>
</dbReference>
<evidence type="ECO:0000256" key="1">
    <source>
        <dbReference type="SAM" id="SignalP"/>
    </source>
</evidence>
<dbReference type="Pfam" id="PF01395">
    <property type="entry name" value="PBP_GOBP"/>
    <property type="match status" value="1"/>
</dbReference>
<feature type="signal peptide" evidence="1">
    <location>
        <begin position="1"/>
        <end position="24"/>
    </location>
</feature>
<proteinExistence type="predicted"/>
<dbReference type="Proteomes" id="UP000694925">
    <property type="component" value="Unplaced"/>
</dbReference>
<dbReference type="GO" id="GO:0005549">
    <property type="term" value="F:odorant binding"/>
    <property type="evidence" value="ECO:0007669"/>
    <property type="project" value="InterPro"/>
</dbReference>
<dbReference type="KEGG" id="ccal:108626479"/>
<dbReference type="PANTHER" id="PTHR21364:SF2">
    <property type="entry name" value="GENERAL ODORANT-BINDING PROTEIN 19A"/>
    <property type="match status" value="1"/>
</dbReference>
<feature type="chain" id="PRO_5042605970" evidence="1">
    <location>
        <begin position="25"/>
        <end position="146"/>
    </location>
</feature>
<keyword evidence="1" id="KW-0732">Signal</keyword>